<feature type="compositionally biased region" description="Basic and acidic residues" evidence="1">
    <location>
        <begin position="171"/>
        <end position="193"/>
    </location>
</feature>
<dbReference type="Proteomes" id="UP000887575">
    <property type="component" value="Unassembled WGS sequence"/>
</dbReference>
<feature type="region of interest" description="Disordered" evidence="1">
    <location>
        <begin position="1"/>
        <end position="25"/>
    </location>
</feature>
<evidence type="ECO:0000313" key="2">
    <source>
        <dbReference type="Proteomes" id="UP000887575"/>
    </source>
</evidence>
<name>A0AAF3EMK6_9BILA</name>
<feature type="region of interest" description="Disordered" evidence="1">
    <location>
        <begin position="149"/>
        <end position="193"/>
    </location>
</feature>
<sequence length="193" mass="20999">MGDREGAARADRMLQENEAKAERLDRERQGAIVGVTYLNKRNRNHMKETFLGDTPVTDMKKDDDPFTRKSGRMKVVSGKATLGNIDAIAAPSKPQSEVPSTLTSAANGKSAPVKLATAPTLSLVAPTTSMRQSDLFKMHAVDIDYGDLDIALGSRPNPPPMSTDSPAASEPKSRGKLSLEEYKRRRQMKTDGV</sequence>
<dbReference type="AlphaFoldDB" id="A0AAF3EMK6"/>
<reference evidence="3" key="1">
    <citation type="submission" date="2024-02" db="UniProtKB">
        <authorList>
            <consortium name="WormBaseParasite"/>
        </authorList>
    </citation>
    <scope>IDENTIFICATION</scope>
</reference>
<proteinExistence type="predicted"/>
<protein>
    <submittedName>
        <fullName evidence="3">Uncharacterized protein</fullName>
    </submittedName>
</protein>
<keyword evidence="2" id="KW-1185">Reference proteome</keyword>
<evidence type="ECO:0000313" key="3">
    <source>
        <dbReference type="WBParaSite" id="MBELARI_LOCUS15165"/>
    </source>
</evidence>
<dbReference type="WBParaSite" id="MBELARI_LOCUS15165">
    <property type="protein sequence ID" value="MBELARI_LOCUS15165"/>
    <property type="gene ID" value="MBELARI_LOCUS15165"/>
</dbReference>
<organism evidence="2 3">
    <name type="scientific">Mesorhabditis belari</name>
    <dbReference type="NCBI Taxonomy" id="2138241"/>
    <lineage>
        <taxon>Eukaryota</taxon>
        <taxon>Metazoa</taxon>
        <taxon>Ecdysozoa</taxon>
        <taxon>Nematoda</taxon>
        <taxon>Chromadorea</taxon>
        <taxon>Rhabditida</taxon>
        <taxon>Rhabditina</taxon>
        <taxon>Rhabditomorpha</taxon>
        <taxon>Rhabditoidea</taxon>
        <taxon>Rhabditidae</taxon>
        <taxon>Mesorhabditinae</taxon>
        <taxon>Mesorhabditis</taxon>
    </lineage>
</organism>
<evidence type="ECO:0000256" key="1">
    <source>
        <dbReference type="SAM" id="MobiDB-lite"/>
    </source>
</evidence>
<accession>A0AAF3EMK6</accession>